<dbReference type="Proteomes" id="UP000204221">
    <property type="component" value="Chromosome"/>
</dbReference>
<gene>
    <name evidence="1" type="ORF">AHOG_17145</name>
</gene>
<accession>A0A221W5T8</accession>
<evidence type="ECO:0000313" key="1">
    <source>
        <dbReference type="EMBL" id="ASO21054.1"/>
    </source>
</evidence>
<reference evidence="1 2" key="1">
    <citation type="submission" date="2017-07" db="EMBL/GenBank/DDBJ databases">
        <title>Complete genome sequence of Actinoalloteichus hoggarensis DSM 45943, type strain of Actinoalloteichus hoggarensis.</title>
        <authorList>
            <person name="Ruckert C."/>
            <person name="Nouioui I."/>
            <person name="Willmese J."/>
            <person name="van Wezel G."/>
            <person name="Klenk H.-P."/>
            <person name="Kalinowski J."/>
            <person name="Zotchev S.B."/>
        </authorList>
    </citation>
    <scope>NUCLEOTIDE SEQUENCE [LARGE SCALE GENOMIC DNA]</scope>
    <source>
        <strain evidence="1 2">DSM 45943</strain>
    </source>
</reference>
<protein>
    <submittedName>
        <fullName evidence="1">Uncharacterized protein</fullName>
    </submittedName>
</protein>
<keyword evidence="2" id="KW-1185">Reference proteome</keyword>
<dbReference type="EMBL" id="CP022521">
    <property type="protein sequence ID" value="ASO21054.1"/>
    <property type="molecule type" value="Genomic_DNA"/>
</dbReference>
<dbReference type="KEGG" id="ahg:AHOG_17145"/>
<name>A0A221W5T8_9PSEU</name>
<proteinExistence type="predicted"/>
<dbReference type="OrthoDB" id="9895508at2"/>
<dbReference type="RefSeq" id="WP_093942291.1">
    <property type="nucleotide sequence ID" value="NZ_CP022521.1"/>
</dbReference>
<organism evidence="1 2">
    <name type="scientific">Actinoalloteichus hoggarensis</name>
    <dbReference type="NCBI Taxonomy" id="1470176"/>
    <lineage>
        <taxon>Bacteria</taxon>
        <taxon>Bacillati</taxon>
        <taxon>Actinomycetota</taxon>
        <taxon>Actinomycetes</taxon>
        <taxon>Pseudonocardiales</taxon>
        <taxon>Pseudonocardiaceae</taxon>
        <taxon>Actinoalloteichus</taxon>
    </lineage>
</organism>
<evidence type="ECO:0000313" key="2">
    <source>
        <dbReference type="Proteomes" id="UP000204221"/>
    </source>
</evidence>
<sequence>MIDFDEHACQMPELLRWIHPARDPRHQDVRTIWAEVPQQHRAPLTEGCGQDRPFVPLLIKVRFIRQQDGDWSVSVTIGGPQIRANGSIGTRLIIRSYRTHDPMPIWAADYVLDHHPDTTPSPSKVTR</sequence>
<dbReference type="AlphaFoldDB" id="A0A221W5T8"/>